<gene>
    <name evidence="1" type="ORF">LCGC14_1279810</name>
</gene>
<organism evidence="1">
    <name type="scientific">marine sediment metagenome</name>
    <dbReference type="NCBI Taxonomy" id="412755"/>
    <lineage>
        <taxon>unclassified sequences</taxon>
        <taxon>metagenomes</taxon>
        <taxon>ecological metagenomes</taxon>
    </lineage>
</organism>
<comment type="caution">
    <text evidence="1">The sequence shown here is derived from an EMBL/GenBank/DDBJ whole genome shotgun (WGS) entry which is preliminary data.</text>
</comment>
<reference evidence="1" key="1">
    <citation type="journal article" date="2015" name="Nature">
        <title>Complex archaea that bridge the gap between prokaryotes and eukaryotes.</title>
        <authorList>
            <person name="Spang A."/>
            <person name="Saw J.H."/>
            <person name="Jorgensen S.L."/>
            <person name="Zaremba-Niedzwiedzka K."/>
            <person name="Martijn J."/>
            <person name="Lind A.E."/>
            <person name="van Eijk R."/>
            <person name="Schleper C."/>
            <person name="Guy L."/>
            <person name="Ettema T.J."/>
        </authorList>
    </citation>
    <scope>NUCLEOTIDE SEQUENCE</scope>
</reference>
<accession>A0A0F9NYP0</accession>
<dbReference type="AlphaFoldDB" id="A0A0F9NYP0"/>
<protein>
    <submittedName>
        <fullName evidence="1">Uncharacterized protein</fullName>
    </submittedName>
</protein>
<proteinExistence type="predicted"/>
<sequence length="104" mass="11981">MKINRSYTEILPVDVEIRRTFPAGPENTPSHKTVLATIEVIGGFELFNTYPYHNYESWGQGYRLTSQGITVESEYLDDVIEKWGIEVPDRKGDLNKGGRDYQRI</sequence>
<evidence type="ECO:0000313" key="1">
    <source>
        <dbReference type="EMBL" id="KKM86357.1"/>
    </source>
</evidence>
<name>A0A0F9NYP0_9ZZZZ</name>
<dbReference type="EMBL" id="LAZR01007270">
    <property type="protein sequence ID" value="KKM86357.1"/>
    <property type="molecule type" value="Genomic_DNA"/>
</dbReference>